<dbReference type="Gene3D" id="3.40.50.300">
    <property type="entry name" value="P-loop containing nucleotide triphosphate hydrolases"/>
    <property type="match status" value="1"/>
</dbReference>
<proteinExistence type="predicted"/>
<keyword evidence="2" id="KW-0472">Membrane</keyword>
<dbReference type="InterPro" id="IPR027417">
    <property type="entry name" value="P-loop_NTPase"/>
</dbReference>
<gene>
    <name evidence="3" type="ORF">CC117_00730</name>
</gene>
<organism evidence="3 4">
    <name type="scientific">Parafrankia colletiae</name>
    <dbReference type="NCBI Taxonomy" id="573497"/>
    <lineage>
        <taxon>Bacteria</taxon>
        <taxon>Bacillati</taxon>
        <taxon>Actinomycetota</taxon>
        <taxon>Actinomycetes</taxon>
        <taxon>Frankiales</taxon>
        <taxon>Frankiaceae</taxon>
        <taxon>Parafrankia</taxon>
    </lineage>
</organism>
<dbReference type="AlphaFoldDB" id="A0A1S1RN50"/>
<reference evidence="4" key="1">
    <citation type="submission" date="2016-07" db="EMBL/GenBank/DDBJ databases">
        <title>Sequence Frankia sp. strain CcI1.17.</title>
        <authorList>
            <person name="Ghodhbane-Gtari F."/>
            <person name="Swanson E."/>
            <person name="Gueddou A."/>
            <person name="Morris K."/>
            <person name="Hezbri K."/>
            <person name="Ktari A."/>
            <person name="Nouioui I."/>
            <person name="Abebe-Akele F."/>
            <person name="Simpson S."/>
            <person name="Thomas K."/>
            <person name="Gtari M."/>
            <person name="Tisa L.S."/>
            <person name="Hurst S."/>
        </authorList>
    </citation>
    <scope>NUCLEOTIDE SEQUENCE [LARGE SCALE GENOMIC DNA]</scope>
    <source>
        <strain evidence="4">Cc1.17</strain>
    </source>
</reference>
<comment type="caution">
    <text evidence="3">The sequence shown here is derived from an EMBL/GenBank/DDBJ whole genome shotgun (WGS) entry which is preliminary data.</text>
</comment>
<feature type="transmembrane region" description="Helical" evidence="2">
    <location>
        <begin position="145"/>
        <end position="175"/>
    </location>
</feature>
<feature type="compositionally biased region" description="Low complexity" evidence="1">
    <location>
        <begin position="13"/>
        <end position="28"/>
    </location>
</feature>
<dbReference type="GO" id="GO:0051301">
    <property type="term" value="P:cell division"/>
    <property type="evidence" value="ECO:0007669"/>
    <property type="project" value="UniProtKB-KW"/>
</dbReference>
<dbReference type="EMBL" id="MBLM01000002">
    <property type="protein sequence ID" value="OHV46214.1"/>
    <property type="molecule type" value="Genomic_DNA"/>
</dbReference>
<keyword evidence="3" id="KW-0131">Cell cycle</keyword>
<dbReference type="Proteomes" id="UP000179627">
    <property type="component" value="Unassembled WGS sequence"/>
</dbReference>
<evidence type="ECO:0000313" key="3">
    <source>
        <dbReference type="EMBL" id="OHV46214.1"/>
    </source>
</evidence>
<name>A0A1S1RN50_9ACTN</name>
<feature type="region of interest" description="Disordered" evidence="1">
    <location>
        <begin position="45"/>
        <end position="64"/>
    </location>
</feature>
<dbReference type="OrthoDB" id="3315716at2"/>
<keyword evidence="4" id="KW-1185">Reference proteome</keyword>
<dbReference type="RefSeq" id="WP_071081765.1">
    <property type="nucleotide sequence ID" value="NZ_MBLM01000002.1"/>
</dbReference>
<keyword evidence="2" id="KW-0812">Transmembrane</keyword>
<feature type="transmembrane region" description="Helical" evidence="2">
    <location>
        <begin position="187"/>
        <end position="217"/>
    </location>
</feature>
<dbReference type="SUPFAM" id="SSF52540">
    <property type="entry name" value="P-loop containing nucleoside triphosphate hydrolases"/>
    <property type="match status" value="1"/>
</dbReference>
<accession>A0A1S1RN50</accession>
<evidence type="ECO:0000256" key="1">
    <source>
        <dbReference type="SAM" id="MobiDB-lite"/>
    </source>
</evidence>
<evidence type="ECO:0000313" key="4">
    <source>
        <dbReference type="Proteomes" id="UP000179627"/>
    </source>
</evidence>
<protein>
    <submittedName>
        <fullName evidence="3">Cell division protein FtsK</fullName>
    </submittedName>
</protein>
<evidence type="ECO:0000256" key="2">
    <source>
        <dbReference type="SAM" id="Phobius"/>
    </source>
</evidence>
<keyword evidence="2" id="KW-1133">Transmembrane helix</keyword>
<feature type="region of interest" description="Disordered" evidence="1">
    <location>
        <begin position="1"/>
        <end position="33"/>
    </location>
</feature>
<sequence>MTEQPDALNDSQPGGVVVPGPWTPTVAPGGEGEALHGEVLDQQGNVVVPDPAGPPARRTGSVPLPALPAGGKELARTAGRVVVQSAQGHAVLARRAADAATHAVIREQIRGARARGDAAELAEWLDRLRVAKAERRARVATLPAVLKAAGISTLAALVVVVGVVLTAGILVGVVHPLGVGWGDYWGFVGWLLGLLVTAVTVLVPLAAAGVVPAWLVITHRAGRAADAPSWVATSTDDDVDIVIDERALTQALAALRIKQITDYLKKAPLQYVVPARKDGRGTYALIRLPGGLPASYVEAQAKRESIAASLHRRVNEVWLRTGEDAGLLDVWIADPGALKEGAGPYPLLTDGFVDVFRGVPFGRSLRGDALVAPVMERNTITGGQPGQGKSSSARTILAGASLDITAELRIWVPDTNFDFEYFKPRCSRYVMGVEDDKIRQILDDLRELHAEVQARGQLLVDHEIDVVNRKIASQGVGLHPLFCLLEEAHVAIQHPVYGKEIAQLLIDIVKLGRKRGIHMIVSTQAPTKDSMPRDVTRNCSNGIAYAVGDHVANDALLGQGAYRAGHRATELIPGTDRGTALVKGFTGERSVMAQTYFIDVKQVPALIRRSLDELDRKGLPVPGAPRQQAQPEDRDLLDDLDQVLGTDVIPIAKVPPLLLNLAPTWPAYKGLTGPALVKLLAAEGIKVPSTANRYPLDPVTVREEIGRRATADLDE</sequence>
<keyword evidence="3" id="KW-0132">Cell division</keyword>